<sequence length="100" mass="11166">MEYVIGAIVGILYGGLAGFLKYIFLWRKLVKETDNTITMGAVTTRMGISYVTNVVVLLITFLIRNRIPFDFVALIIGTAFSLALTGKIFSLQKLMEKTKL</sequence>
<feature type="transmembrane region" description="Helical" evidence="1">
    <location>
        <begin position="6"/>
        <end position="26"/>
    </location>
</feature>
<dbReference type="AlphaFoldDB" id="A0A410PYG2"/>
<dbReference type="Proteomes" id="UP000287601">
    <property type="component" value="Chromosome"/>
</dbReference>
<accession>A0A410PYG2</accession>
<feature type="transmembrane region" description="Helical" evidence="1">
    <location>
        <begin position="71"/>
        <end position="90"/>
    </location>
</feature>
<protein>
    <submittedName>
        <fullName evidence="2">Uncharacterized protein</fullName>
    </submittedName>
</protein>
<keyword evidence="1" id="KW-1133">Transmembrane helix</keyword>
<evidence type="ECO:0000256" key="1">
    <source>
        <dbReference type="SAM" id="Phobius"/>
    </source>
</evidence>
<keyword evidence="1" id="KW-0472">Membrane</keyword>
<dbReference type="EMBL" id="CP035281">
    <property type="protein sequence ID" value="QAT43890.1"/>
    <property type="molecule type" value="Genomic_DNA"/>
</dbReference>
<dbReference type="RefSeq" id="WP_128746598.1">
    <property type="nucleotide sequence ID" value="NZ_CP035281.1"/>
</dbReference>
<name>A0A410PYG2_9FIRM</name>
<gene>
    <name evidence="2" type="ORF">EQM06_12005</name>
</gene>
<keyword evidence="1" id="KW-0812">Transmembrane</keyword>
<reference evidence="2 3" key="1">
    <citation type="submission" date="2019-01" db="EMBL/GenBank/DDBJ databases">
        <title>Draft genomes of a novel of Aminipila strains.</title>
        <authorList>
            <person name="Ma S."/>
        </authorList>
    </citation>
    <scope>NUCLEOTIDE SEQUENCE [LARGE SCALE GENOMIC DNA]</scope>
    <source>
        <strain evidence="3">JN-39</strain>
    </source>
</reference>
<feature type="transmembrane region" description="Helical" evidence="1">
    <location>
        <begin position="47"/>
        <end position="65"/>
    </location>
</feature>
<evidence type="ECO:0000313" key="2">
    <source>
        <dbReference type="EMBL" id="QAT43890.1"/>
    </source>
</evidence>
<keyword evidence="3" id="KW-1185">Reference proteome</keyword>
<proteinExistence type="predicted"/>
<organism evidence="2 3">
    <name type="scientific">Aminipila luticellarii</name>
    <dbReference type="NCBI Taxonomy" id="2507160"/>
    <lineage>
        <taxon>Bacteria</taxon>
        <taxon>Bacillati</taxon>
        <taxon>Bacillota</taxon>
        <taxon>Clostridia</taxon>
        <taxon>Peptostreptococcales</taxon>
        <taxon>Anaerovoracaceae</taxon>
        <taxon>Aminipila</taxon>
    </lineage>
</organism>
<evidence type="ECO:0000313" key="3">
    <source>
        <dbReference type="Proteomes" id="UP000287601"/>
    </source>
</evidence>
<dbReference type="KEGG" id="amij:EQM06_12005"/>